<feature type="compositionally biased region" description="Basic and acidic residues" evidence="1">
    <location>
        <begin position="110"/>
        <end position="137"/>
    </location>
</feature>
<protein>
    <submittedName>
        <fullName evidence="2">DEHA2B15026p</fullName>
    </submittedName>
</protein>
<keyword evidence="3" id="KW-1185">Reference proteome</keyword>
<dbReference type="Gene3D" id="3.30.450.70">
    <property type="match status" value="1"/>
</dbReference>
<dbReference type="Proteomes" id="UP000000599">
    <property type="component" value="Chromosome B"/>
</dbReference>
<organism evidence="2 3">
    <name type="scientific">Debaryomyces hansenii (strain ATCC 36239 / CBS 767 / BCRC 21394 / JCM 1990 / NBRC 0083 / IGC 2968)</name>
    <name type="common">Yeast</name>
    <name type="synonym">Torulaspora hansenii</name>
    <dbReference type="NCBI Taxonomy" id="284592"/>
    <lineage>
        <taxon>Eukaryota</taxon>
        <taxon>Fungi</taxon>
        <taxon>Dikarya</taxon>
        <taxon>Ascomycota</taxon>
        <taxon>Saccharomycotina</taxon>
        <taxon>Pichiomycetes</taxon>
        <taxon>Debaryomycetaceae</taxon>
        <taxon>Debaryomyces</taxon>
    </lineage>
</organism>
<dbReference type="VEuPathDB" id="FungiDB:DEHA2B15026g"/>
<evidence type="ECO:0000313" key="3">
    <source>
        <dbReference type="Proteomes" id="UP000000599"/>
    </source>
</evidence>
<dbReference type="EMBL" id="CR382134">
    <property type="protein sequence ID" value="CAG85612.2"/>
    <property type="molecule type" value="Genomic_DNA"/>
</dbReference>
<proteinExistence type="predicted"/>
<dbReference type="RefSeq" id="XP_457601.2">
    <property type="nucleotide sequence ID" value="XM_457601.1"/>
</dbReference>
<dbReference type="eggNOG" id="ENOG502SG8J">
    <property type="taxonomic scope" value="Eukaryota"/>
</dbReference>
<dbReference type="STRING" id="284592.Q6BW18"/>
<evidence type="ECO:0000313" key="2">
    <source>
        <dbReference type="EMBL" id="CAG85612.2"/>
    </source>
</evidence>
<feature type="region of interest" description="Disordered" evidence="1">
    <location>
        <begin position="110"/>
        <end position="145"/>
    </location>
</feature>
<dbReference type="HOGENOM" id="CLU_097630_0_0_1"/>
<dbReference type="AlphaFoldDB" id="Q6BW18"/>
<name>Q6BW18_DEBHA</name>
<dbReference type="OrthoDB" id="18320at2759"/>
<dbReference type="FunCoup" id="Q6BW18">
    <property type="interactions" value="21"/>
</dbReference>
<dbReference type="SUPFAM" id="SSF64356">
    <property type="entry name" value="SNARE-like"/>
    <property type="match status" value="1"/>
</dbReference>
<reference evidence="2 3" key="1">
    <citation type="journal article" date="2004" name="Nature">
        <title>Genome evolution in yeasts.</title>
        <authorList>
            <consortium name="Genolevures"/>
            <person name="Dujon B."/>
            <person name="Sherman D."/>
            <person name="Fischer G."/>
            <person name="Durrens P."/>
            <person name="Casaregola S."/>
            <person name="Lafontaine I."/>
            <person name="de Montigny J."/>
            <person name="Marck C."/>
            <person name="Neuveglise C."/>
            <person name="Talla E."/>
            <person name="Goffard N."/>
            <person name="Frangeul L."/>
            <person name="Aigle M."/>
            <person name="Anthouard V."/>
            <person name="Babour A."/>
            <person name="Barbe V."/>
            <person name="Barnay S."/>
            <person name="Blanchin S."/>
            <person name="Beckerich J.M."/>
            <person name="Beyne E."/>
            <person name="Bleykasten C."/>
            <person name="Boisrame A."/>
            <person name="Boyer J."/>
            <person name="Cattolico L."/>
            <person name="Confanioleri F."/>
            <person name="de Daruvar A."/>
            <person name="Despons L."/>
            <person name="Fabre E."/>
            <person name="Fairhead C."/>
            <person name="Ferry-Dumazet H."/>
            <person name="Groppi A."/>
            <person name="Hantraye F."/>
            <person name="Hennequin C."/>
            <person name="Jauniaux N."/>
            <person name="Joyet P."/>
            <person name="Kachouri R."/>
            <person name="Kerrest A."/>
            <person name="Koszul R."/>
            <person name="Lemaire M."/>
            <person name="Lesur I."/>
            <person name="Ma L."/>
            <person name="Muller H."/>
            <person name="Nicaud J.M."/>
            <person name="Nikolski M."/>
            <person name="Oztas S."/>
            <person name="Ozier-Kalogeropoulos O."/>
            <person name="Pellenz S."/>
            <person name="Potier S."/>
            <person name="Richard G.F."/>
            <person name="Straub M.L."/>
            <person name="Suleau A."/>
            <person name="Swennene D."/>
            <person name="Tekaia F."/>
            <person name="Wesolowski-Louvel M."/>
            <person name="Westhof E."/>
            <person name="Wirth B."/>
            <person name="Zeniou-Meyer M."/>
            <person name="Zivanovic I."/>
            <person name="Bolotin-Fukuhara M."/>
            <person name="Thierry A."/>
            <person name="Bouchier C."/>
            <person name="Caudron B."/>
            <person name="Scarpelli C."/>
            <person name="Gaillardin C."/>
            <person name="Weissenbach J."/>
            <person name="Wincker P."/>
            <person name="Souciet J.L."/>
        </authorList>
    </citation>
    <scope>NUCLEOTIDE SEQUENCE [LARGE SCALE GENOMIC DNA]</scope>
    <source>
        <strain evidence="3">ATCC 36239 / CBS 767 / BCRC 21394 / JCM 1990 / NBRC 0083 / IGC 2968</strain>
    </source>
</reference>
<gene>
    <name evidence="2" type="ordered locus">DEHA2B15026g</name>
</gene>
<dbReference type="InterPro" id="IPR011012">
    <property type="entry name" value="Longin-like_dom_sf"/>
</dbReference>
<accession>Q6BW18</accession>
<dbReference type="Pfam" id="PF04628">
    <property type="entry name" value="Sedlin_N"/>
    <property type="match status" value="1"/>
</dbReference>
<dbReference type="PANTHER" id="PTHR12403">
    <property type="entry name" value="TRAFFICKING PROTEIN PARTICLE COMPLEX SUBUNIT 2"/>
    <property type="match status" value="1"/>
</dbReference>
<sequence length="201" mass="22361">MAQANKKIKFVSLISRKDVPLYIQSFDIGPMDSENPQNANKYLKYNFLSHMALDIFASPSSTSLREQQQDMEENGGAILLFIQDDITVYGYETNTGLKIIVGLGMSQAVPEDKRDDNKSSPTPESKDSAQESTKESAKTPSSTKKPMKLKDLFSQLHKSYIHIICNPFTNLSGSLADNETILQSAKFDKSISKIVDSWNGI</sequence>
<dbReference type="InterPro" id="IPR006722">
    <property type="entry name" value="Sedlin"/>
</dbReference>
<dbReference type="OMA" id="KCYLRTI"/>
<evidence type="ECO:0000256" key="1">
    <source>
        <dbReference type="SAM" id="MobiDB-lite"/>
    </source>
</evidence>
<dbReference type="KEGG" id="dha:DEHA2B15026g"/>
<dbReference type="GO" id="GO:0006888">
    <property type="term" value="P:endoplasmic reticulum to Golgi vesicle-mediated transport"/>
    <property type="evidence" value="ECO:0007669"/>
    <property type="project" value="InterPro"/>
</dbReference>
<dbReference type="InParanoid" id="Q6BW18"/>
<dbReference type="GO" id="GO:0005737">
    <property type="term" value="C:cytoplasm"/>
    <property type="evidence" value="ECO:0007669"/>
    <property type="project" value="GOC"/>
</dbReference>
<dbReference type="GeneID" id="2913570"/>